<evidence type="ECO:0000256" key="1">
    <source>
        <dbReference type="SAM" id="Phobius"/>
    </source>
</evidence>
<keyword evidence="1" id="KW-0472">Membrane</keyword>
<dbReference type="EMBL" id="AACSBQ010000002">
    <property type="protein sequence ID" value="EAL8902846.1"/>
    <property type="molecule type" value="Genomic_DNA"/>
</dbReference>
<feature type="transmembrane region" description="Helical" evidence="1">
    <location>
        <begin position="21"/>
        <end position="39"/>
    </location>
</feature>
<evidence type="ECO:0000313" key="2">
    <source>
        <dbReference type="EMBL" id="EAL8902846.1"/>
    </source>
</evidence>
<reference evidence="2" key="1">
    <citation type="submission" date="2018-08" db="EMBL/GenBank/DDBJ databases">
        <authorList>
            <consortium name="PulseNet: The National Subtyping Network for Foodborne Disease Surveillance"/>
            <person name="Tarr C.L."/>
            <person name="Trees E."/>
            <person name="Katz L.S."/>
            <person name="Carleton-Romer H.A."/>
            <person name="Stroika S."/>
            <person name="Kucerova Z."/>
            <person name="Roache K.F."/>
            <person name="Sabol A.L."/>
            <person name="Besser J."/>
            <person name="Gerner-Smidt P."/>
        </authorList>
    </citation>
    <scope>NUCLEOTIDE SEQUENCE</scope>
    <source>
        <strain evidence="2">PNUSAC005770</strain>
    </source>
</reference>
<comment type="caution">
    <text evidence="2">The sequence shown here is derived from an EMBL/GenBank/DDBJ whole genome shotgun (WGS) entry which is preliminary data.</text>
</comment>
<accession>A0A5L8Z716</accession>
<proteinExistence type="predicted"/>
<organism evidence="2">
    <name type="scientific">Campylobacter upsaliensis</name>
    <dbReference type="NCBI Taxonomy" id="28080"/>
    <lineage>
        <taxon>Bacteria</taxon>
        <taxon>Pseudomonadati</taxon>
        <taxon>Campylobacterota</taxon>
        <taxon>Epsilonproteobacteria</taxon>
        <taxon>Campylobacterales</taxon>
        <taxon>Campylobacteraceae</taxon>
        <taxon>Campylobacter</taxon>
    </lineage>
</organism>
<dbReference type="AlphaFoldDB" id="A0A5L8Z716"/>
<name>A0A5L8Z716_CAMUP</name>
<gene>
    <name evidence="2" type="ORF">D0B03_00745</name>
</gene>
<protein>
    <submittedName>
        <fullName evidence="2">Uncharacterized protein</fullName>
    </submittedName>
</protein>
<keyword evidence="1" id="KW-0812">Transmembrane</keyword>
<sequence length="99" mass="11212">MKLCFKRPFKKRLKLCYNPKKLAGSFSLTLIALISYLFLNAENLIFLKAKFKAKHGKGVSLWDGLGFSFFASALPRNSSHGVRTLSLERLLLGGIYFPR</sequence>
<keyword evidence="1" id="KW-1133">Transmembrane helix</keyword>